<dbReference type="PROSITE" id="PS50835">
    <property type="entry name" value="IG_LIKE"/>
    <property type="match status" value="1"/>
</dbReference>
<dbReference type="OrthoDB" id="10006996at2759"/>
<proteinExistence type="predicted"/>
<reference evidence="6" key="1">
    <citation type="thesis" date="2021" institute="BYU ScholarsArchive" country="Provo, UT, USA">
        <title>Applications of and Algorithms for Genome Assembly and Genomic Analyses with an Emphasis on Marine Teleosts.</title>
        <authorList>
            <person name="Pickett B.D."/>
        </authorList>
    </citation>
    <scope>NUCLEOTIDE SEQUENCE</scope>
    <source>
        <strain evidence="6">HI-2016</strain>
    </source>
</reference>
<feature type="region of interest" description="Disordered" evidence="2">
    <location>
        <begin position="280"/>
        <end position="319"/>
    </location>
</feature>
<evidence type="ECO:0000259" key="5">
    <source>
        <dbReference type="PROSITE" id="PS50835"/>
    </source>
</evidence>
<feature type="signal peptide" evidence="4">
    <location>
        <begin position="1"/>
        <end position="20"/>
    </location>
</feature>
<keyword evidence="3" id="KW-0812">Transmembrane</keyword>
<keyword evidence="7" id="KW-1185">Reference proteome</keyword>
<feature type="compositionally biased region" description="Basic and acidic residues" evidence="2">
    <location>
        <begin position="245"/>
        <end position="258"/>
    </location>
</feature>
<protein>
    <recommendedName>
        <fullName evidence="5">Ig-like domain-containing protein</fullName>
    </recommendedName>
</protein>
<dbReference type="InterPro" id="IPR007110">
    <property type="entry name" value="Ig-like_dom"/>
</dbReference>
<dbReference type="GO" id="GO:0005102">
    <property type="term" value="F:signaling receptor binding"/>
    <property type="evidence" value="ECO:0007669"/>
    <property type="project" value="TreeGrafter"/>
</dbReference>
<gene>
    <name evidence="6" type="ORF">JZ751_022772</name>
</gene>
<feature type="domain" description="Ig-like" evidence="5">
    <location>
        <begin position="53"/>
        <end position="151"/>
    </location>
</feature>
<dbReference type="InterPro" id="IPR036179">
    <property type="entry name" value="Ig-like_dom_sf"/>
</dbReference>
<feature type="region of interest" description="Disordered" evidence="2">
    <location>
        <begin position="239"/>
        <end position="258"/>
    </location>
</feature>
<dbReference type="PANTHER" id="PTHR47118:SF1">
    <property type="entry name" value="CYTOTOXIC AND REGULATORY T-CELL MOLECULE"/>
    <property type="match status" value="1"/>
</dbReference>
<dbReference type="InterPro" id="IPR013783">
    <property type="entry name" value="Ig-like_fold"/>
</dbReference>
<keyword evidence="3" id="KW-1133">Transmembrane helix</keyword>
<evidence type="ECO:0000313" key="6">
    <source>
        <dbReference type="EMBL" id="KAG9351521.1"/>
    </source>
</evidence>
<evidence type="ECO:0000313" key="7">
    <source>
        <dbReference type="Proteomes" id="UP000824540"/>
    </source>
</evidence>
<dbReference type="SUPFAM" id="SSF48726">
    <property type="entry name" value="Immunoglobulin"/>
    <property type="match status" value="1"/>
</dbReference>
<organism evidence="6 7">
    <name type="scientific">Albula glossodonta</name>
    <name type="common">roundjaw bonefish</name>
    <dbReference type="NCBI Taxonomy" id="121402"/>
    <lineage>
        <taxon>Eukaryota</taxon>
        <taxon>Metazoa</taxon>
        <taxon>Chordata</taxon>
        <taxon>Craniata</taxon>
        <taxon>Vertebrata</taxon>
        <taxon>Euteleostomi</taxon>
        <taxon>Actinopterygii</taxon>
        <taxon>Neopterygii</taxon>
        <taxon>Teleostei</taxon>
        <taxon>Albuliformes</taxon>
        <taxon>Albulidae</taxon>
        <taxon>Albula</taxon>
    </lineage>
</organism>
<keyword evidence="1" id="KW-1015">Disulfide bond</keyword>
<dbReference type="GO" id="GO:0005886">
    <property type="term" value="C:plasma membrane"/>
    <property type="evidence" value="ECO:0007669"/>
    <property type="project" value="TreeGrafter"/>
</dbReference>
<comment type="caution">
    <text evidence="6">The sequence shown here is derived from an EMBL/GenBank/DDBJ whole genome shotgun (WGS) entry which is preliminary data.</text>
</comment>
<dbReference type="InterPro" id="IPR053096">
    <property type="entry name" value="CRTAM"/>
</dbReference>
<keyword evidence="4" id="KW-0732">Signal</keyword>
<dbReference type="GO" id="GO:0002355">
    <property type="term" value="P:detection of tumor cell"/>
    <property type="evidence" value="ECO:0007669"/>
    <property type="project" value="TreeGrafter"/>
</dbReference>
<dbReference type="Pfam" id="PF08205">
    <property type="entry name" value="C2-set_2"/>
    <property type="match status" value="1"/>
</dbReference>
<dbReference type="Gene3D" id="2.60.40.10">
    <property type="entry name" value="Immunoglobulins"/>
    <property type="match status" value="1"/>
</dbReference>
<dbReference type="GO" id="GO:0008037">
    <property type="term" value="P:cell recognition"/>
    <property type="evidence" value="ECO:0007669"/>
    <property type="project" value="TreeGrafter"/>
</dbReference>
<dbReference type="GO" id="GO:0002860">
    <property type="term" value="P:positive regulation of natural killer cell mediated cytotoxicity directed against tumor cell target"/>
    <property type="evidence" value="ECO:0007669"/>
    <property type="project" value="TreeGrafter"/>
</dbReference>
<evidence type="ECO:0000256" key="1">
    <source>
        <dbReference type="ARBA" id="ARBA00023157"/>
    </source>
</evidence>
<sequence length="319" mass="36048">MALQLHICFLVLAVMGMTDALVTEDLVVIEGQTLIIKCSVDDGNITYLEWKNPHGFVIYFNSQKGLPKLETTEHEEKTAIKCTADANYPPAKISWLFENGLEINAPPQYHCNGNPGKCSSVNILLVQSHKRNVPVKCIVRHRALHNSHLISFISIKKDRETSASVEVTTETEFTNTSTNYSTGVGQDEWNKRDGERQSSSALIFLVTCLILGLLVVVIFVVIKLRKAHVLWKIENDNSDQSLESNKSKSSHEDKQERKLQISVINPGFRNTNFARYIVEEPPHNERAANAENKETTEIQRDKPNPRVQKESAQIRETEL</sequence>
<dbReference type="Proteomes" id="UP000824540">
    <property type="component" value="Unassembled WGS sequence"/>
</dbReference>
<name>A0A8T2PK13_9TELE</name>
<keyword evidence="3" id="KW-0472">Membrane</keyword>
<dbReference type="AlphaFoldDB" id="A0A8T2PK13"/>
<accession>A0A8T2PK13</accession>
<evidence type="ECO:0000256" key="2">
    <source>
        <dbReference type="SAM" id="MobiDB-lite"/>
    </source>
</evidence>
<dbReference type="EMBL" id="JAFBMS010000006">
    <property type="protein sequence ID" value="KAG9351521.1"/>
    <property type="molecule type" value="Genomic_DNA"/>
</dbReference>
<evidence type="ECO:0000256" key="4">
    <source>
        <dbReference type="SAM" id="SignalP"/>
    </source>
</evidence>
<dbReference type="InterPro" id="IPR013162">
    <property type="entry name" value="CD80_C2-set"/>
</dbReference>
<evidence type="ECO:0000256" key="3">
    <source>
        <dbReference type="SAM" id="Phobius"/>
    </source>
</evidence>
<feature type="transmembrane region" description="Helical" evidence="3">
    <location>
        <begin position="201"/>
        <end position="222"/>
    </location>
</feature>
<dbReference type="PANTHER" id="PTHR47118">
    <property type="entry name" value="CYTOTOXIC AND REGULATORY T-CELL MOLECULE"/>
    <property type="match status" value="1"/>
</dbReference>
<feature type="chain" id="PRO_5035899014" description="Ig-like domain-containing protein" evidence="4">
    <location>
        <begin position="21"/>
        <end position="319"/>
    </location>
</feature>